<gene>
    <name evidence="2" type="ORF">LCMiAC02_02830</name>
</gene>
<keyword evidence="1" id="KW-0472">Membrane</keyword>
<evidence type="ECO:0000313" key="2">
    <source>
        <dbReference type="EMBL" id="QBK89189.1"/>
    </source>
</evidence>
<keyword evidence="1" id="KW-0812">Transmembrane</keyword>
<name>A0A481Z184_9VIRU</name>
<proteinExistence type="predicted"/>
<accession>A0A481Z184</accession>
<organism evidence="2">
    <name type="scientific">Mimivirus LCMiAC02</name>
    <dbReference type="NCBI Taxonomy" id="2506609"/>
    <lineage>
        <taxon>Viruses</taxon>
        <taxon>Varidnaviria</taxon>
        <taxon>Bamfordvirae</taxon>
        <taxon>Nucleocytoviricota</taxon>
        <taxon>Megaviricetes</taxon>
        <taxon>Imitervirales</taxon>
        <taxon>Mimiviridae</taxon>
        <taxon>Klosneuvirinae</taxon>
    </lineage>
</organism>
<sequence>MYKHISPWILIFIIFRVILSDSYTATIDLGTEKISKIYPQFINDNFASVYFNCEQYQQVNKIVSKCAYNESSEIICHQPRIKVSGICNFPCEMYITKENSITNNTFEPVNILKQIIAVKVTNKNYFQFIAPIYKTNFYVYVINLNLERDNKLTITYNCTNPKTPPPVYYWPVWFIVLFTIGYGSIFLYLIIILVGSLICLMISACYFRKQEKLIREM</sequence>
<evidence type="ECO:0000256" key="1">
    <source>
        <dbReference type="SAM" id="Phobius"/>
    </source>
</evidence>
<feature type="transmembrane region" description="Helical" evidence="1">
    <location>
        <begin position="185"/>
        <end position="207"/>
    </location>
</feature>
<reference evidence="2" key="1">
    <citation type="journal article" date="2019" name="MBio">
        <title>Virus Genomes from Deep Sea Sediments Expand the Ocean Megavirome and Support Independent Origins of Viral Gigantism.</title>
        <authorList>
            <person name="Backstrom D."/>
            <person name="Yutin N."/>
            <person name="Jorgensen S.L."/>
            <person name="Dharamshi J."/>
            <person name="Homa F."/>
            <person name="Zaremba-Niedwiedzka K."/>
            <person name="Spang A."/>
            <person name="Wolf Y.I."/>
            <person name="Koonin E.V."/>
            <person name="Ettema T.J."/>
        </authorList>
    </citation>
    <scope>NUCLEOTIDE SEQUENCE</scope>
</reference>
<dbReference type="EMBL" id="MK500409">
    <property type="protein sequence ID" value="QBK89189.1"/>
    <property type="molecule type" value="Genomic_DNA"/>
</dbReference>
<protein>
    <submittedName>
        <fullName evidence="2">Uncharacterized protein</fullName>
    </submittedName>
</protein>
<keyword evidence="1" id="KW-1133">Transmembrane helix</keyword>